<feature type="transmembrane region" description="Helical" evidence="1">
    <location>
        <begin position="77"/>
        <end position="94"/>
    </location>
</feature>
<feature type="transmembrane region" description="Helical" evidence="1">
    <location>
        <begin position="149"/>
        <end position="170"/>
    </location>
</feature>
<dbReference type="NCBIfam" id="TIGR00254">
    <property type="entry name" value="GGDEF"/>
    <property type="match status" value="1"/>
</dbReference>
<dbReference type="InterPro" id="IPR050469">
    <property type="entry name" value="Diguanylate_Cyclase"/>
</dbReference>
<dbReference type="SMART" id="SM00267">
    <property type="entry name" value="GGDEF"/>
    <property type="match status" value="1"/>
</dbReference>
<keyword evidence="1" id="KW-0472">Membrane</keyword>
<evidence type="ECO:0000313" key="4">
    <source>
        <dbReference type="Proteomes" id="UP000051733"/>
    </source>
</evidence>
<sequence length="389" mass="44185">MDTKLLTISYLSSLVANCIVLLGITSLFIWIKENVQTPWIARHRDLFLVCFGLLFILFLFSEAWTNAHMSTVFIGDHWTYLNLEIIALFNLTVINRSEWQLVSTIGITIIWYFANTPTYSLQLITQVAGLVILEIIVFKLQRQLLVHAFLYSTVFVAVAGLALIVTNQIYRQQDLIAWMRQIGALIILEACCAIYGASLLKRAQQERDYEHLAKYDELTNLRNFGAFTTDLEQVYQNFVTHNVHYAIYTMDIDRFKSINDTYGHFAGNEVLTAVAQCLHDLSCNLEGTAHAYRTGGEEFTIIYVSAAQDNHEAQLISQAIQTQIGQLQFQFATDLKIRVSIGEEPVRIGDDNYLDTYKRADKSLYTSKRSGRNAVTINGETIAPTTPHL</sequence>
<dbReference type="PATRIC" id="fig|1423813.3.peg.135"/>
<dbReference type="Gene3D" id="3.30.70.270">
    <property type="match status" value="1"/>
</dbReference>
<name>A0A0R2A308_9LACO</name>
<dbReference type="STRING" id="1423813.FC26_GL000128"/>
<accession>A0A0R2A308</accession>
<feature type="transmembrane region" description="Helical" evidence="1">
    <location>
        <begin position="46"/>
        <end position="65"/>
    </location>
</feature>
<dbReference type="PANTHER" id="PTHR45138">
    <property type="entry name" value="REGULATORY COMPONENTS OF SENSORY TRANSDUCTION SYSTEM"/>
    <property type="match status" value="1"/>
</dbReference>
<comment type="caution">
    <text evidence="3">The sequence shown here is derived from an EMBL/GenBank/DDBJ whole genome shotgun (WGS) entry which is preliminary data.</text>
</comment>
<dbReference type="InterPro" id="IPR043128">
    <property type="entry name" value="Rev_trsase/Diguanyl_cyclase"/>
</dbReference>
<dbReference type="SUPFAM" id="SSF55073">
    <property type="entry name" value="Nucleotide cyclase"/>
    <property type="match status" value="1"/>
</dbReference>
<keyword evidence="1" id="KW-1133">Transmembrane helix</keyword>
<dbReference type="InterPro" id="IPR000160">
    <property type="entry name" value="GGDEF_dom"/>
</dbReference>
<gene>
    <name evidence="3" type="ORF">FC26_GL000128</name>
</gene>
<organism evidence="3 4">
    <name type="scientific">Paucilactobacillus vaccinostercus DSM 20634</name>
    <dbReference type="NCBI Taxonomy" id="1423813"/>
    <lineage>
        <taxon>Bacteria</taxon>
        <taxon>Bacillati</taxon>
        <taxon>Bacillota</taxon>
        <taxon>Bacilli</taxon>
        <taxon>Lactobacillales</taxon>
        <taxon>Lactobacillaceae</taxon>
        <taxon>Paucilactobacillus</taxon>
    </lineage>
</organism>
<dbReference type="EMBL" id="AYYY01000057">
    <property type="protein sequence ID" value="KRM60959.1"/>
    <property type="molecule type" value="Genomic_DNA"/>
</dbReference>
<reference evidence="3 4" key="1">
    <citation type="journal article" date="2015" name="Genome Announc.">
        <title>Expanding the biotechnology potential of lactobacilli through comparative genomics of 213 strains and associated genera.</title>
        <authorList>
            <person name="Sun Z."/>
            <person name="Harris H.M."/>
            <person name="McCann A."/>
            <person name="Guo C."/>
            <person name="Argimon S."/>
            <person name="Zhang W."/>
            <person name="Yang X."/>
            <person name="Jeffery I.B."/>
            <person name="Cooney J.C."/>
            <person name="Kagawa T.F."/>
            <person name="Liu W."/>
            <person name="Song Y."/>
            <person name="Salvetti E."/>
            <person name="Wrobel A."/>
            <person name="Rasinkangas P."/>
            <person name="Parkhill J."/>
            <person name="Rea M.C."/>
            <person name="O'Sullivan O."/>
            <person name="Ritari J."/>
            <person name="Douillard F.P."/>
            <person name="Paul Ross R."/>
            <person name="Yang R."/>
            <person name="Briner A.E."/>
            <person name="Felis G.E."/>
            <person name="de Vos W.M."/>
            <person name="Barrangou R."/>
            <person name="Klaenhammer T.R."/>
            <person name="Caufield P.W."/>
            <person name="Cui Y."/>
            <person name="Zhang H."/>
            <person name="O'Toole P.W."/>
        </authorList>
    </citation>
    <scope>NUCLEOTIDE SEQUENCE [LARGE SCALE GENOMIC DNA]</scope>
    <source>
        <strain evidence="3 4">DSM 20634</strain>
    </source>
</reference>
<dbReference type="AlphaFoldDB" id="A0A0R2A308"/>
<feature type="transmembrane region" description="Helical" evidence="1">
    <location>
        <begin position="6"/>
        <end position="31"/>
    </location>
</feature>
<evidence type="ECO:0000256" key="1">
    <source>
        <dbReference type="SAM" id="Phobius"/>
    </source>
</evidence>
<dbReference type="PANTHER" id="PTHR45138:SF9">
    <property type="entry name" value="DIGUANYLATE CYCLASE DGCM-RELATED"/>
    <property type="match status" value="1"/>
</dbReference>
<feature type="transmembrane region" description="Helical" evidence="1">
    <location>
        <begin position="120"/>
        <end position="137"/>
    </location>
</feature>
<dbReference type="Pfam" id="PF00990">
    <property type="entry name" value="GGDEF"/>
    <property type="match status" value="1"/>
</dbReference>
<evidence type="ECO:0000313" key="3">
    <source>
        <dbReference type="EMBL" id="KRM60959.1"/>
    </source>
</evidence>
<dbReference type="GO" id="GO:0043709">
    <property type="term" value="P:cell adhesion involved in single-species biofilm formation"/>
    <property type="evidence" value="ECO:0007669"/>
    <property type="project" value="TreeGrafter"/>
</dbReference>
<dbReference type="OrthoDB" id="9759607at2"/>
<dbReference type="PROSITE" id="PS50887">
    <property type="entry name" value="GGDEF"/>
    <property type="match status" value="1"/>
</dbReference>
<feature type="transmembrane region" description="Helical" evidence="1">
    <location>
        <begin position="182"/>
        <end position="200"/>
    </location>
</feature>
<proteinExistence type="predicted"/>
<feature type="domain" description="GGDEF" evidence="2">
    <location>
        <begin position="243"/>
        <end position="380"/>
    </location>
</feature>
<dbReference type="GO" id="GO:0052621">
    <property type="term" value="F:diguanylate cyclase activity"/>
    <property type="evidence" value="ECO:0007669"/>
    <property type="project" value="TreeGrafter"/>
</dbReference>
<keyword evidence="1" id="KW-0812">Transmembrane</keyword>
<keyword evidence="4" id="KW-1185">Reference proteome</keyword>
<dbReference type="CDD" id="cd01949">
    <property type="entry name" value="GGDEF"/>
    <property type="match status" value="1"/>
</dbReference>
<evidence type="ECO:0000259" key="2">
    <source>
        <dbReference type="PROSITE" id="PS50887"/>
    </source>
</evidence>
<dbReference type="GO" id="GO:1902201">
    <property type="term" value="P:negative regulation of bacterial-type flagellum-dependent cell motility"/>
    <property type="evidence" value="ECO:0007669"/>
    <property type="project" value="TreeGrafter"/>
</dbReference>
<protein>
    <submittedName>
        <fullName evidence="3">Signal transduction diguanylate cyclase</fullName>
    </submittedName>
</protein>
<dbReference type="InterPro" id="IPR029787">
    <property type="entry name" value="Nucleotide_cyclase"/>
</dbReference>
<dbReference type="GO" id="GO:0005886">
    <property type="term" value="C:plasma membrane"/>
    <property type="evidence" value="ECO:0007669"/>
    <property type="project" value="TreeGrafter"/>
</dbReference>
<dbReference type="Proteomes" id="UP000051733">
    <property type="component" value="Unassembled WGS sequence"/>
</dbReference>
<dbReference type="RefSeq" id="WP_057779773.1">
    <property type="nucleotide sequence ID" value="NZ_AYYY01000057.1"/>
</dbReference>